<dbReference type="SUPFAM" id="SSF50249">
    <property type="entry name" value="Nucleic acid-binding proteins"/>
    <property type="match status" value="1"/>
</dbReference>
<dbReference type="PROSITE" id="PS50886">
    <property type="entry name" value="TRBD"/>
    <property type="match status" value="1"/>
</dbReference>
<organism evidence="5 6">
    <name type="scientific">Lacrimispora xylanisolvens</name>
    <dbReference type="NCBI Taxonomy" id="384636"/>
    <lineage>
        <taxon>Bacteria</taxon>
        <taxon>Bacillati</taxon>
        <taxon>Bacillota</taxon>
        <taxon>Clostridia</taxon>
        <taxon>Lachnospirales</taxon>
        <taxon>Lachnospiraceae</taxon>
        <taxon>Lacrimispora</taxon>
    </lineage>
</organism>
<protein>
    <submittedName>
        <fullName evidence="5">Methionine--tRNA ligase beta chain</fullName>
    </submittedName>
</protein>
<dbReference type="OrthoDB" id="360573at2"/>
<evidence type="ECO:0000256" key="3">
    <source>
        <dbReference type="PROSITE-ProRule" id="PRU00209"/>
    </source>
</evidence>
<dbReference type="GO" id="GO:0000049">
    <property type="term" value="F:tRNA binding"/>
    <property type="evidence" value="ECO:0007669"/>
    <property type="project" value="UniProtKB-UniRule"/>
</dbReference>
<keyword evidence="5" id="KW-0436">Ligase</keyword>
<dbReference type="InterPro" id="IPR012340">
    <property type="entry name" value="NA-bd_OB-fold"/>
</dbReference>
<comment type="caution">
    <text evidence="5">The sequence shown here is derived from an EMBL/GenBank/DDBJ whole genome shotgun (WGS) entry which is preliminary data.</text>
</comment>
<dbReference type="GO" id="GO:0016874">
    <property type="term" value="F:ligase activity"/>
    <property type="evidence" value="ECO:0007669"/>
    <property type="project" value="UniProtKB-KW"/>
</dbReference>
<dbReference type="PANTHER" id="PTHR11586:SF37">
    <property type="entry name" value="TRNA-BINDING DOMAIN-CONTAINING PROTEIN"/>
    <property type="match status" value="1"/>
</dbReference>
<proteinExistence type="predicted"/>
<gene>
    <name evidence="5" type="ORF">BXY41_101280</name>
</gene>
<keyword evidence="1 3" id="KW-0820">tRNA-binding</keyword>
<accession>A0A2S6HYH5</accession>
<dbReference type="EMBL" id="PTJA01000001">
    <property type="protein sequence ID" value="PPK83217.1"/>
    <property type="molecule type" value="Genomic_DNA"/>
</dbReference>
<feature type="domain" description="TRNA-binding" evidence="4">
    <location>
        <begin position="13"/>
        <end position="114"/>
    </location>
</feature>
<dbReference type="RefSeq" id="WP_104433802.1">
    <property type="nucleotide sequence ID" value="NZ_PTJA01000001.1"/>
</dbReference>
<keyword evidence="6" id="KW-1185">Reference proteome</keyword>
<evidence type="ECO:0000313" key="6">
    <source>
        <dbReference type="Proteomes" id="UP000237749"/>
    </source>
</evidence>
<evidence type="ECO:0000256" key="2">
    <source>
        <dbReference type="ARBA" id="ARBA00022884"/>
    </source>
</evidence>
<evidence type="ECO:0000259" key="4">
    <source>
        <dbReference type="PROSITE" id="PS50886"/>
    </source>
</evidence>
<evidence type="ECO:0000313" key="5">
    <source>
        <dbReference type="EMBL" id="PPK83217.1"/>
    </source>
</evidence>
<dbReference type="InterPro" id="IPR002547">
    <property type="entry name" value="tRNA-bd_dom"/>
</dbReference>
<name>A0A2S6HYH5_9FIRM</name>
<dbReference type="Pfam" id="PF01588">
    <property type="entry name" value="tRNA_bind"/>
    <property type="match status" value="1"/>
</dbReference>
<dbReference type="Gene3D" id="2.40.50.140">
    <property type="entry name" value="Nucleic acid-binding proteins"/>
    <property type="match status" value="1"/>
</dbReference>
<dbReference type="InterPro" id="IPR051270">
    <property type="entry name" value="Tyrosine-tRNA_ligase_regulator"/>
</dbReference>
<keyword evidence="2 3" id="KW-0694">RNA-binding</keyword>
<reference evidence="5 6" key="1">
    <citation type="submission" date="2018-02" db="EMBL/GenBank/DDBJ databases">
        <title>Genomic Encyclopedia of Archaeal and Bacterial Type Strains, Phase II (KMG-II): from individual species to whole genera.</title>
        <authorList>
            <person name="Goeker M."/>
        </authorList>
    </citation>
    <scope>NUCLEOTIDE SEQUENCE [LARGE SCALE GENOMIC DNA]</scope>
    <source>
        <strain evidence="5 6">DSM 3808</strain>
    </source>
</reference>
<sequence>MEYQNEEYVTCDHLIKMKFKVGKIVKCTEVNQSNRLLCFQVEVGNKTCQILSGLKGYYKTEEVIGKKVMVLENVKTTRMAGLKSEGMLMVAEDREGKLALMVPDRDMEAGVEII</sequence>
<dbReference type="PANTHER" id="PTHR11586">
    <property type="entry name" value="TRNA-AMINOACYLATION COFACTOR ARC1 FAMILY MEMBER"/>
    <property type="match status" value="1"/>
</dbReference>
<dbReference type="AlphaFoldDB" id="A0A2S6HYH5"/>
<dbReference type="Proteomes" id="UP000237749">
    <property type="component" value="Unassembled WGS sequence"/>
</dbReference>
<evidence type="ECO:0000256" key="1">
    <source>
        <dbReference type="ARBA" id="ARBA00022555"/>
    </source>
</evidence>